<comment type="caution">
    <text evidence="3">The sequence shown here is derived from an EMBL/GenBank/DDBJ whole genome shotgun (WGS) entry which is preliminary data.</text>
</comment>
<dbReference type="Gene3D" id="3.40.30.10">
    <property type="entry name" value="Glutaredoxin"/>
    <property type="match status" value="1"/>
</dbReference>
<accession>A0A432WK52</accession>
<dbReference type="OrthoDB" id="12976at2"/>
<proteinExistence type="inferred from homology"/>
<dbReference type="PANTHER" id="PTHR35272:SF3">
    <property type="entry name" value="THIOL:DISULFIDE INTERCHANGE PROTEIN DSBC"/>
    <property type="match status" value="1"/>
</dbReference>
<name>A0A432WK52_9GAMM</name>
<keyword evidence="1" id="KW-0574">Periplasm</keyword>
<evidence type="ECO:0000259" key="2">
    <source>
        <dbReference type="Pfam" id="PF13098"/>
    </source>
</evidence>
<dbReference type="InterPro" id="IPR009094">
    <property type="entry name" value="DiS-bond_isomerase_DsbC/G_N_sf"/>
</dbReference>
<dbReference type="EMBL" id="PIPM01000004">
    <property type="protein sequence ID" value="RUO34145.1"/>
    <property type="molecule type" value="Genomic_DNA"/>
</dbReference>
<dbReference type="SUPFAM" id="SSF52833">
    <property type="entry name" value="Thioredoxin-like"/>
    <property type="match status" value="1"/>
</dbReference>
<sequence length="266" mass="29527">MKKVIIPLVGAAVLATSLWLTLGQHTGAEATTDADYELVSKIRENNPRFANASIVVHRNLAEFGFANLYEINLGGQNMVVTEDGRYAFVGDFFDLSDITNLSAEHRTERMAQVAEQELPNVTDEMRITFSVNDGVQEIGSIYVFTDPTCTYCRRLHQELDEYAAAGVTVHYLPYPRSGLQRGRDFTQLSAIYCADDRHTAMDDFKFDQAGDKYAGVGTTAECHEIIERGYRLGQRVGVTGTPFIVLSSGGVIPGYNPARQIIQRMQ</sequence>
<feature type="domain" description="Thioredoxin-like fold" evidence="2">
    <location>
        <begin position="141"/>
        <end position="263"/>
    </location>
</feature>
<dbReference type="PANTHER" id="PTHR35272">
    <property type="entry name" value="THIOL:DISULFIDE INTERCHANGE PROTEIN DSBC-RELATED"/>
    <property type="match status" value="1"/>
</dbReference>
<evidence type="ECO:0000256" key="1">
    <source>
        <dbReference type="RuleBase" id="RU364038"/>
    </source>
</evidence>
<feature type="chain" id="PRO_5018809875" description="Thiol:disulfide interchange protein" evidence="1">
    <location>
        <begin position="23"/>
        <end position="266"/>
    </location>
</feature>
<comment type="function">
    <text evidence="1">Required for disulfide bond formation in some periplasmic proteins. Acts by transferring its disulfide bond to other proteins and is reduced in the process.</text>
</comment>
<dbReference type="InterPro" id="IPR012336">
    <property type="entry name" value="Thioredoxin-like_fold"/>
</dbReference>
<keyword evidence="4" id="KW-1185">Reference proteome</keyword>
<keyword evidence="1" id="KW-0676">Redox-active center</keyword>
<dbReference type="RefSeq" id="WP_126776562.1">
    <property type="nucleotide sequence ID" value="NZ_PIPM01000004.1"/>
</dbReference>
<keyword evidence="1" id="KW-0732">Signal</keyword>
<dbReference type="InterPro" id="IPR036249">
    <property type="entry name" value="Thioredoxin-like_sf"/>
</dbReference>
<comment type="subcellular location">
    <subcellularLocation>
        <location evidence="1">Periplasm</location>
    </subcellularLocation>
</comment>
<dbReference type="CDD" id="cd03020">
    <property type="entry name" value="DsbA_DsbC_DsbG"/>
    <property type="match status" value="1"/>
</dbReference>
<dbReference type="Gene3D" id="3.10.450.70">
    <property type="entry name" value="Disulphide bond isomerase, DsbC/G, N-terminal"/>
    <property type="match status" value="1"/>
</dbReference>
<protein>
    <recommendedName>
        <fullName evidence="1">Thiol:disulfide interchange protein</fullName>
    </recommendedName>
</protein>
<dbReference type="InterPro" id="IPR051470">
    <property type="entry name" value="Thiol:disulfide_interchange"/>
</dbReference>
<dbReference type="AlphaFoldDB" id="A0A432WK52"/>
<dbReference type="Proteomes" id="UP000288405">
    <property type="component" value="Unassembled WGS sequence"/>
</dbReference>
<comment type="similarity">
    <text evidence="1">Belongs to the thioredoxin family. DsbC subfamily.</text>
</comment>
<reference evidence="3 4" key="1">
    <citation type="journal article" date="2011" name="Front. Microbiol.">
        <title>Genomic signatures of strain selection and enhancement in Bacillus atrophaeus var. globigii, a historical biowarfare simulant.</title>
        <authorList>
            <person name="Gibbons H.S."/>
            <person name="Broomall S.M."/>
            <person name="McNew L.A."/>
            <person name="Daligault H."/>
            <person name="Chapman C."/>
            <person name="Bruce D."/>
            <person name="Karavis M."/>
            <person name="Krepps M."/>
            <person name="McGregor P.A."/>
            <person name="Hong C."/>
            <person name="Park K.H."/>
            <person name="Akmal A."/>
            <person name="Feldman A."/>
            <person name="Lin J.S."/>
            <person name="Chang W.E."/>
            <person name="Higgs B.W."/>
            <person name="Demirev P."/>
            <person name="Lindquist J."/>
            <person name="Liem A."/>
            <person name="Fochler E."/>
            <person name="Read T.D."/>
            <person name="Tapia R."/>
            <person name="Johnson S."/>
            <person name="Bishop-Lilly K.A."/>
            <person name="Detter C."/>
            <person name="Han C."/>
            <person name="Sozhamannan S."/>
            <person name="Rosenzweig C.N."/>
            <person name="Skowronski E.W."/>
        </authorList>
    </citation>
    <scope>NUCLEOTIDE SEQUENCE [LARGE SCALE GENOMIC DNA]</scope>
    <source>
        <strain evidence="3 4">GYP-17</strain>
    </source>
</reference>
<feature type="signal peptide" evidence="1">
    <location>
        <begin position="1"/>
        <end position="22"/>
    </location>
</feature>
<dbReference type="SUPFAM" id="SSF54423">
    <property type="entry name" value="DsbC/DsbG N-terminal domain-like"/>
    <property type="match status" value="1"/>
</dbReference>
<dbReference type="InterPro" id="IPR033954">
    <property type="entry name" value="DiS-bond_Isoase_DsbC/G"/>
</dbReference>
<dbReference type="Pfam" id="PF13098">
    <property type="entry name" value="Thioredoxin_2"/>
    <property type="match status" value="1"/>
</dbReference>
<gene>
    <name evidence="3" type="ORF">CWE11_05285</name>
</gene>
<dbReference type="GO" id="GO:0042597">
    <property type="term" value="C:periplasmic space"/>
    <property type="evidence" value="ECO:0007669"/>
    <property type="project" value="UniProtKB-SubCell"/>
</dbReference>
<organism evidence="3 4">
    <name type="scientific">Aliidiomarina sanyensis</name>
    <dbReference type="NCBI Taxonomy" id="1249555"/>
    <lineage>
        <taxon>Bacteria</taxon>
        <taxon>Pseudomonadati</taxon>
        <taxon>Pseudomonadota</taxon>
        <taxon>Gammaproteobacteria</taxon>
        <taxon>Alteromonadales</taxon>
        <taxon>Idiomarinaceae</taxon>
        <taxon>Aliidiomarina</taxon>
    </lineage>
</organism>
<evidence type="ECO:0000313" key="3">
    <source>
        <dbReference type="EMBL" id="RUO34145.1"/>
    </source>
</evidence>
<evidence type="ECO:0000313" key="4">
    <source>
        <dbReference type="Proteomes" id="UP000288405"/>
    </source>
</evidence>